<dbReference type="PRINTS" id="PR00081">
    <property type="entry name" value="GDHRDH"/>
</dbReference>
<name>A0ABW4HQY9_9BACI</name>
<dbReference type="InterPro" id="IPR002347">
    <property type="entry name" value="SDR_fam"/>
</dbReference>
<proteinExistence type="inferred from homology"/>
<accession>A0ABW4HQY9</accession>
<dbReference type="PRINTS" id="PR00080">
    <property type="entry name" value="SDRFAMILY"/>
</dbReference>
<dbReference type="EC" id="1.1.1.-" evidence="2"/>
<dbReference type="Gene3D" id="3.40.50.720">
    <property type="entry name" value="NAD(P)-binding Rossmann-like Domain"/>
    <property type="match status" value="1"/>
</dbReference>
<evidence type="ECO:0000313" key="3">
    <source>
        <dbReference type="Proteomes" id="UP001597221"/>
    </source>
</evidence>
<comment type="similarity">
    <text evidence="1">Belongs to the short-chain dehydrogenases/reductases (SDR) family.</text>
</comment>
<dbReference type="Proteomes" id="UP001597221">
    <property type="component" value="Unassembled WGS sequence"/>
</dbReference>
<dbReference type="RefSeq" id="WP_379596923.1">
    <property type="nucleotide sequence ID" value="NZ_JBHUDE010000036.1"/>
</dbReference>
<dbReference type="InterPro" id="IPR020904">
    <property type="entry name" value="Sc_DH/Rdtase_CS"/>
</dbReference>
<dbReference type="InterPro" id="IPR036291">
    <property type="entry name" value="NAD(P)-bd_dom_sf"/>
</dbReference>
<keyword evidence="3" id="KW-1185">Reference proteome</keyword>
<reference evidence="3" key="1">
    <citation type="journal article" date="2019" name="Int. J. Syst. Evol. Microbiol.">
        <title>The Global Catalogue of Microorganisms (GCM) 10K type strain sequencing project: providing services to taxonomists for standard genome sequencing and annotation.</title>
        <authorList>
            <consortium name="The Broad Institute Genomics Platform"/>
            <consortium name="The Broad Institute Genome Sequencing Center for Infectious Disease"/>
            <person name="Wu L."/>
            <person name="Ma J."/>
        </authorList>
    </citation>
    <scope>NUCLEOTIDE SEQUENCE [LARGE SCALE GENOMIC DNA]</scope>
    <source>
        <strain evidence="3">CGMCC 1.12376</strain>
    </source>
</reference>
<dbReference type="SUPFAM" id="SSF51735">
    <property type="entry name" value="NAD(P)-binding Rossmann-fold domains"/>
    <property type="match status" value="1"/>
</dbReference>
<dbReference type="PANTHER" id="PTHR42760">
    <property type="entry name" value="SHORT-CHAIN DEHYDROGENASES/REDUCTASES FAMILY MEMBER"/>
    <property type="match status" value="1"/>
</dbReference>
<dbReference type="EMBL" id="JBHUDE010000036">
    <property type="protein sequence ID" value="MFD1607487.1"/>
    <property type="molecule type" value="Genomic_DNA"/>
</dbReference>
<dbReference type="NCBIfam" id="NF005559">
    <property type="entry name" value="PRK07231.1"/>
    <property type="match status" value="1"/>
</dbReference>
<dbReference type="Pfam" id="PF13561">
    <property type="entry name" value="adh_short_C2"/>
    <property type="match status" value="1"/>
</dbReference>
<comment type="caution">
    <text evidence="2">The sequence shown here is derived from an EMBL/GenBank/DDBJ whole genome shotgun (WGS) entry which is preliminary data.</text>
</comment>
<sequence length="243" mass="25395">MKEKVVIVTGAGSGIGKVVAKQFGVSGAKVVCTDIKGAEETATEINNEGGNAIGLYLDVSSLDDWKSVKDKAIQEFGEINALANIAGISEAVDIVDLEEDDFDKMININLKGTFFGMKVVLPEFLRTGAGKIVNIASLAAHVGLTGLPSYSASKGGVIAMSRQVAVEYAPKNIQVNVVSPGIIETPILANNPPEVTQAFTDATPAGRLGKPEEIANMVVYLASEEANFVTGQVIKVDGGWGSK</sequence>
<protein>
    <submittedName>
        <fullName evidence="2">SDR family NAD(P)-dependent oxidoreductase</fullName>
        <ecNumber evidence="2">1.1.1.-</ecNumber>
    </submittedName>
</protein>
<dbReference type="PROSITE" id="PS00061">
    <property type="entry name" value="ADH_SHORT"/>
    <property type="match status" value="1"/>
</dbReference>
<evidence type="ECO:0000256" key="1">
    <source>
        <dbReference type="ARBA" id="ARBA00006484"/>
    </source>
</evidence>
<dbReference type="GO" id="GO:0016491">
    <property type="term" value="F:oxidoreductase activity"/>
    <property type="evidence" value="ECO:0007669"/>
    <property type="project" value="UniProtKB-KW"/>
</dbReference>
<organism evidence="2 3">
    <name type="scientific">Oceanobacillus luteolus</name>
    <dbReference type="NCBI Taxonomy" id="1274358"/>
    <lineage>
        <taxon>Bacteria</taxon>
        <taxon>Bacillati</taxon>
        <taxon>Bacillota</taxon>
        <taxon>Bacilli</taxon>
        <taxon>Bacillales</taxon>
        <taxon>Bacillaceae</taxon>
        <taxon>Oceanobacillus</taxon>
    </lineage>
</organism>
<evidence type="ECO:0000313" key="2">
    <source>
        <dbReference type="EMBL" id="MFD1607487.1"/>
    </source>
</evidence>
<keyword evidence="2" id="KW-0560">Oxidoreductase</keyword>
<gene>
    <name evidence="2" type="ORF">ACFSBH_07465</name>
</gene>